<name>A0ABW2PQY2_9BACL</name>
<evidence type="ECO:0000313" key="2">
    <source>
        <dbReference type="Proteomes" id="UP001596439"/>
    </source>
</evidence>
<dbReference type="Proteomes" id="UP001596439">
    <property type="component" value="Unassembled WGS sequence"/>
</dbReference>
<accession>A0ABW2PQY2</accession>
<keyword evidence="2" id="KW-1185">Reference proteome</keyword>
<sequence>MSSRQRRDWIAFGFVLAFLGVATFKKLARGTANDAAAQQHRASTITTLKEQFGNVAKHASQVAAAGKLQGKELTDQVKAEVERYQQDIQPSVERIQGNLQELSNVQSAMTDNTVNQTP</sequence>
<reference evidence="2" key="1">
    <citation type="journal article" date="2019" name="Int. J. Syst. Evol. Microbiol.">
        <title>The Global Catalogue of Microorganisms (GCM) 10K type strain sequencing project: providing services to taxonomists for standard genome sequencing and annotation.</title>
        <authorList>
            <consortium name="The Broad Institute Genomics Platform"/>
            <consortium name="The Broad Institute Genome Sequencing Center for Infectious Disease"/>
            <person name="Wu L."/>
            <person name="Ma J."/>
        </authorList>
    </citation>
    <scope>NUCLEOTIDE SEQUENCE [LARGE SCALE GENOMIC DNA]</scope>
    <source>
        <strain evidence="2">CCUG 55590</strain>
    </source>
</reference>
<proteinExistence type="predicted"/>
<dbReference type="EMBL" id="JBHTCE010000001">
    <property type="protein sequence ID" value="MFC7390560.1"/>
    <property type="molecule type" value="Genomic_DNA"/>
</dbReference>
<evidence type="ECO:0000313" key="1">
    <source>
        <dbReference type="EMBL" id="MFC7390560.1"/>
    </source>
</evidence>
<organism evidence="1 2">
    <name type="scientific">Exiguobacterium aestuarii</name>
    <dbReference type="NCBI Taxonomy" id="273527"/>
    <lineage>
        <taxon>Bacteria</taxon>
        <taxon>Bacillati</taxon>
        <taxon>Bacillota</taxon>
        <taxon>Bacilli</taxon>
        <taxon>Bacillales</taxon>
        <taxon>Bacillales Family XII. Incertae Sedis</taxon>
        <taxon>Exiguobacterium</taxon>
    </lineage>
</organism>
<comment type="caution">
    <text evidence="1">The sequence shown here is derived from an EMBL/GenBank/DDBJ whole genome shotgun (WGS) entry which is preliminary data.</text>
</comment>
<dbReference type="RefSeq" id="WP_214789715.1">
    <property type="nucleotide sequence ID" value="NZ_JANIEL010000006.1"/>
</dbReference>
<protein>
    <recommendedName>
        <fullName evidence="3">YtxH domain-containing protein</fullName>
    </recommendedName>
</protein>
<gene>
    <name evidence="1" type="ORF">ACFQO8_10380</name>
</gene>
<evidence type="ECO:0008006" key="3">
    <source>
        <dbReference type="Google" id="ProtNLM"/>
    </source>
</evidence>